<dbReference type="InterPro" id="IPR001920">
    <property type="entry name" value="Asp/Glu_race"/>
</dbReference>
<protein>
    <submittedName>
        <fullName evidence="3">Aspartate racemase</fullName>
    </submittedName>
</protein>
<dbReference type="RefSeq" id="WP_090750813.1">
    <property type="nucleotide sequence ID" value="NZ_CZQA01000011.1"/>
</dbReference>
<dbReference type="STRING" id="1742972.COMA1_50135"/>
<dbReference type="Proteomes" id="UP000199032">
    <property type="component" value="Unassembled WGS sequence"/>
</dbReference>
<keyword evidence="4" id="KW-1185">Reference proteome</keyword>
<gene>
    <name evidence="3" type="ORF">COMA1_50135</name>
</gene>
<dbReference type="OrthoDB" id="9803739at2"/>
<dbReference type="PANTHER" id="PTHR21198">
    <property type="entry name" value="GLUTAMATE RACEMASE"/>
    <property type="match status" value="1"/>
</dbReference>
<keyword evidence="2" id="KW-0413">Isomerase</keyword>
<proteinExistence type="inferred from homology"/>
<evidence type="ECO:0000313" key="4">
    <source>
        <dbReference type="Proteomes" id="UP000199032"/>
    </source>
</evidence>
<dbReference type="InterPro" id="IPR004380">
    <property type="entry name" value="Asp_race"/>
</dbReference>
<dbReference type="SUPFAM" id="SSF53681">
    <property type="entry name" value="Aspartate/glutamate racemase"/>
    <property type="match status" value="2"/>
</dbReference>
<reference evidence="3 4" key="1">
    <citation type="submission" date="2015-10" db="EMBL/GenBank/DDBJ databases">
        <authorList>
            <person name="Gilbert D.G."/>
        </authorList>
    </citation>
    <scope>NUCLEOTIDE SEQUENCE [LARGE SCALE GENOMIC DNA]</scope>
    <source>
        <strain evidence="3">COMA1</strain>
    </source>
</reference>
<dbReference type="PROSITE" id="PS00924">
    <property type="entry name" value="ASP_GLU_RACEMASE_2"/>
    <property type="match status" value="1"/>
</dbReference>
<sequence length="247" mass="27309">MDNLVERIPHIGIVAGTAEGAALCYRTLCQEAESVMERRYAHPEITLHSISLHRYLDAIDQDDWDAVASLMIQSASKLVQVGADVIICPNNTLHKAFRLVESPVPWIHIARSVVKEVEARRWRRVGILGTQTVVEGAIYSEPLGQANIDLVAPTLDDRARIQHIIRHELIAGLCTVKSALFVQKVIAEMALNGAEAVILACTELPLLMAGYQAAVPLLDSTRLLARAALRYRVPAERYSDGKNLIHR</sequence>
<evidence type="ECO:0000256" key="2">
    <source>
        <dbReference type="ARBA" id="ARBA00023235"/>
    </source>
</evidence>
<dbReference type="GO" id="GO:0047661">
    <property type="term" value="F:amino-acid racemase activity"/>
    <property type="evidence" value="ECO:0007669"/>
    <property type="project" value="InterPro"/>
</dbReference>
<dbReference type="EMBL" id="CZQA01000011">
    <property type="protein sequence ID" value="CUS38499.1"/>
    <property type="molecule type" value="Genomic_DNA"/>
</dbReference>
<organism evidence="3 4">
    <name type="scientific">Candidatus Nitrospira nitrosa</name>
    <dbReference type="NCBI Taxonomy" id="1742972"/>
    <lineage>
        <taxon>Bacteria</taxon>
        <taxon>Pseudomonadati</taxon>
        <taxon>Nitrospirota</taxon>
        <taxon>Nitrospiria</taxon>
        <taxon>Nitrospirales</taxon>
        <taxon>Nitrospiraceae</taxon>
        <taxon>Nitrospira</taxon>
    </lineage>
</organism>
<dbReference type="Pfam" id="PF01177">
    <property type="entry name" value="Asp_Glu_race"/>
    <property type="match status" value="1"/>
</dbReference>
<dbReference type="NCBIfam" id="TIGR00035">
    <property type="entry name" value="asp_race"/>
    <property type="match status" value="1"/>
</dbReference>
<dbReference type="PANTHER" id="PTHR21198:SF7">
    <property type="entry name" value="ASPARTATE-GLUTAMATE RACEMASE FAMILY"/>
    <property type="match status" value="1"/>
</dbReference>
<dbReference type="InterPro" id="IPR015942">
    <property type="entry name" value="Asp/Glu/hydantoin_racemase"/>
</dbReference>
<comment type="similarity">
    <text evidence="1">Belongs to the aspartate/glutamate racemases family.</text>
</comment>
<dbReference type="AlphaFoldDB" id="A0A0S4LLP1"/>
<dbReference type="InterPro" id="IPR033134">
    <property type="entry name" value="Asp/Glu_racemase_AS_2"/>
</dbReference>
<dbReference type="Gene3D" id="3.40.50.1860">
    <property type="match status" value="2"/>
</dbReference>
<name>A0A0S4LLP1_9BACT</name>
<evidence type="ECO:0000313" key="3">
    <source>
        <dbReference type="EMBL" id="CUS38499.1"/>
    </source>
</evidence>
<accession>A0A0S4LLP1</accession>
<evidence type="ECO:0000256" key="1">
    <source>
        <dbReference type="ARBA" id="ARBA00007847"/>
    </source>
</evidence>